<dbReference type="RefSeq" id="WP_147449501.1">
    <property type="nucleotide sequence ID" value="NZ_RBWU01000005.1"/>
</dbReference>
<dbReference type="EMBL" id="RBWU01000005">
    <property type="protein sequence ID" value="RKS71856.1"/>
    <property type="molecule type" value="Genomic_DNA"/>
</dbReference>
<protein>
    <submittedName>
        <fullName evidence="3">Surface antigen</fullName>
    </submittedName>
</protein>
<feature type="chain" id="PRO_5019787315" evidence="1">
    <location>
        <begin position="34"/>
        <end position="501"/>
    </location>
</feature>
<sequence length="501" mass="53358">MSSCLRQRLLFLFASMLVVVGLVAPGQVGTAHAAATGGYPYANDSSAAIDPWGFYKRYCTSYVAWKLNQNGAGFSNGMAGPNGAAGQFGDAKNWDDNAQTIGFAVDQTPAVGAVAVWNGGTYGHVAYVESVNANGTVNVSEYNHGVSLGYGTRQNVTADRYIHIKDIGGSGPGEVAPNVVRVKKKMASDGAHLVYAATRSRVYESWWRPGGDGVHTAQLIHIAQNDIVDIDKVEQPDGTHNLYTAVGDGVWETWWRPGQGLHHNKIISGLSGVRRVIALNQTDGGQLTHLVYVLAADGPHEYWWRDGGDGIHHSRLAHLIDPVDFVRSTTANGAAQLLTATAGAVWETTWVPGGTVSTRNVIGISQNDIVAVDKYAMPDGTQMLYTAVAGGVWQSRWQGTGAPAHTHVVNNLPNVVGVKGRLDSDGVHQLYVAATGKVQEYWWHSGGSGGSTLVVAAGIKDLAISKSGGDYQLYVGSNANVLETWWRHGRAPGTSEIASFD</sequence>
<dbReference type="AlphaFoldDB" id="A0A495QIJ2"/>
<dbReference type="PROSITE" id="PS50911">
    <property type="entry name" value="CHAP"/>
    <property type="match status" value="1"/>
</dbReference>
<evidence type="ECO:0000313" key="4">
    <source>
        <dbReference type="Proteomes" id="UP000274601"/>
    </source>
</evidence>
<dbReference type="InterPro" id="IPR038765">
    <property type="entry name" value="Papain-like_cys_pep_sf"/>
</dbReference>
<accession>A0A495QIJ2</accession>
<keyword evidence="4" id="KW-1185">Reference proteome</keyword>
<feature type="signal peptide" evidence="1">
    <location>
        <begin position="1"/>
        <end position="33"/>
    </location>
</feature>
<comment type="caution">
    <text evidence="3">The sequence shown here is derived from an EMBL/GenBank/DDBJ whole genome shotgun (WGS) entry which is preliminary data.</text>
</comment>
<evidence type="ECO:0000259" key="2">
    <source>
        <dbReference type="PROSITE" id="PS50911"/>
    </source>
</evidence>
<evidence type="ECO:0000256" key="1">
    <source>
        <dbReference type="SAM" id="SignalP"/>
    </source>
</evidence>
<reference evidence="3 4" key="1">
    <citation type="submission" date="2018-10" db="EMBL/GenBank/DDBJ databases">
        <title>Genomic Encyclopedia of Archaeal and Bacterial Type Strains, Phase II (KMG-II): from individual species to whole genera.</title>
        <authorList>
            <person name="Goeker M."/>
        </authorList>
    </citation>
    <scope>NUCLEOTIDE SEQUENCE [LARGE SCALE GENOMIC DNA]</scope>
    <source>
        <strain evidence="3 4">DSM 43383</strain>
    </source>
</reference>
<proteinExistence type="predicted"/>
<evidence type="ECO:0000313" key="3">
    <source>
        <dbReference type="EMBL" id="RKS71856.1"/>
    </source>
</evidence>
<dbReference type="Gene3D" id="3.90.1720.10">
    <property type="entry name" value="endopeptidase domain like (from Nostoc punctiforme)"/>
    <property type="match status" value="1"/>
</dbReference>
<organism evidence="3 4">
    <name type="scientific">Actinomadura pelletieri DSM 43383</name>
    <dbReference type="NCBI Taxonomy" id="1120940"/>
    <lineage>
        <taxon>Bacteria</taxon>
        <taxon>Bacillati</taxon>
        <taxon>Actinomycetota</taxon>
        <taxon>Actinomycetes</taxon>
        <taxon>Streptosporangiales</taxon>
        <taxon>Thermomonosporaceae</taxon>
        <taxon>Actinomadura</taxon>
    </lineage>
</organism>
<dbReference type="InterPro" id="IPR007921">
    <property type="entry name" value="CHAP_dom"/>
</dbReference>
<feature type="domain" description="Peptidase C51" evidence="2">
    <location>
        <begin position="34"/>
        <end position="163"/>
    </location>
</feature>
<name>A0A495QIJ2_9ACTN</name>
<keyword evidence="1" id="KW-0732">Signal</keyword>
<dbReference type="Proteomes" id="UP000274601">
    <property type="component" value="Unassembled WGS sequence"/>
</dbReference>
<dbReference type="SUPFAM" id="SSF54001">
    <property type="entry name" value="Cysteine proteinases"/>
    <property type="match status" value="1"/>
</dbReference>
<dbReference type="Pfam" id="PF05257">
    <property type="entry name" value="CHAP"/>
    <property type="match status" value="1"/>
</dbReference>
<dbReference type="OrthoDB" id="2677885at2"/>
<gene>
    <name evidence="3" type="ORF">BZB76_4666</name>
</gene>